<reference evidence="3 4" key="1">
    <citation type="submission" date="2020-06" db="EMBL/GenBank/DDBJ databases">
        <title>NJ-3-1, isolated from saline soil.</title>
        <authorList>
            <person name="Cui H.L."/>
            <person name="Shi X."/>
        </authorList>
    </citation>
    <scope>NUCLEOTIDE SEQUENCE [LARGE SCALE GENOMIC DNA]</scope>
    <source>
        <strain evidence="3 4">NJ-3-1</strain>
    </source>
</reference>
<name>A0A7D5Q908_9EURY</name>
<evidence type="ECO:0000313" key="4">
    <source>
        <dbReference type="Proteomes" id="UP000509626"/>
    </source>
</evidence>
<dbReference type="InterPro" id="IPR055706">
    <property type="entry name" value="Slg1/2_DUF7282"/>
</dbReference>
<feature type="compositionally biased region" description="Polar residues" evidence="1">
    <location>
        <begin position="230"/>
        <end position="241"/>
    </location>
</feature>
<protein>
    <recommendedName>
        <fullName evidence="2">DUF7282 domain-containing protein</fullName>
    </recommendedName>
</protein>
<sequence>MLIAAAVVLASGMAVAFTVASEGDSGQPDASRSMSAEDVEIEAITMENVRISNLTVDLDEFSGVAPHLRTSFASTLGENVEGFEADSVEPGTIESAEVTVEDDVATIDAEVETITIEGVEADHVTFEDHHSRAVMAHEMFSGGALSAESTTVEGLSVGTLRIEAAAQPAEAGTPTGIETATETEAAIATETPAGTETAIETEAPIATETPAGTETPTETDEAEEAAVSFDEQTSPGTTVTVDSVTVPEGGFVTIHDSSLLDGDALESVVGVSEHLEPGTHEDVTVTLYDVSGASFDQSELEEEETLIAMPHLDTNDDEEYGFVETEGSEDGAYTDDGGAVTDDATVCPEDDEGTETATETEADG</sequence>
<proteinExistence type="predicted"/>
<dbReference type="EMBL" id="CP058579">
    <property type="protein sequence ID" value="QLG61436.1"/>
    <property type="molecule type" value="Genomic_DNA"/>
</dbReference>
<dbReference type="Pfam" id="PF23951">
    <property type="entry name" value="DUF7282"/>
    <property type="match status" value="1"/>
</dbReference>
<organism evidence="3 4">
    <name type="scientific">Halorarum salinum</name>
    <dbReference type="NCBI Taxonomy" id="2743089"/>
    <lineage>
        <taxon>Archaea</taxon>
        <taxon>Methanobacteriati</taxon>
        <taxon>Methanobacteriota</taxon>
        <taxon>Stenosarchaea group</taxon>
        <taxon>Halobacteria</taxon>
        <taxon>Halobacteriales</taxon>
        <taxon>Haloferacaceae</taxon>
        <taxon>Halorarum</taxon>
    </lineage>
</organism>
<dbReference type="Proteomes" id="UP000509626">
    <property type="component" value="Chromosome"/>
</dbReference>
<feature type="region of interest" description="Disordered" evidence="1">
    <location>
        <begin position="324"/>
        <end position="364"/>
    </location>
</feature>
<feature type="compositionally biased region" description="Acidic residues" evidence="1">
    <location>
        <begin position="324"/>
        <end position="333"/>
    </location>
</feature>
<evidence type="ECO:0000313" key="3">
    <source>
        <dbReference type="EMBL" id="QLG61436.1"/>
    </source>
</evidence>
<accession>A0A7D5Q908</accession>
<feature type="compositionally biased region" description="Acidic residues" evidence="1">
    <location>
        <begin position="348"/>
        <end position="364"/>
    </location>
</feature>
<dbReference type="KEGG" id="halu:HUG12_06680"/>
<gene>
    <name evidence="3" type="ORF">HUG12_06680</name>
</gene>
<feature type="domain" description="DUF7282" evidence="2">
    <location>
        <begin position="225"/>
        <end position="346"/>
    </location>
</feature>
<feature type="compositionally biased region" description="Low complexity" evidence="1">
    <location>
        <begin position="334"/>
        <end position="346"/>
    </location>
</feature>
<evidence type="ECO:0000256" key="1">
    <source>
        <dbReference type="SAM" id="MobiDB-lite"/>
    </source>
</evidence>
<dbReference type="AlphaFoldDB" id="A0A7D5Q908"/>
<keyword evidence="4" id="KW-1185">Reference proteome</keyword>
<evidence type="ECO:0000259" key="2">
    <source>
        <dbReference type="Pfam" id="PF23951"/>
    </source>
</evidence>
<feature type="region of interest" description="Disordered" evidence="1">
    <location>
        <begin position="208"/>
        <end position="241"/>
    </location>
</feature>